<gene>
    <name evidence="1" type="ORF">NE237_011383</name>
</gene>
<comment type="caution">
    <text evidence="1">The sequence shown here is derived from an EMBL/GenBank/DDBJ whole genome shotgun (WGS) entry which is preliminary data.</text>
</comment>
<evidence type="ECO:0000313" key="2">
    <source>
        <dbReference type="Proteomes" id="UP001141806"/>
    </source>
</evidence>
<dbReference type="EMBL" id="JAMYWD010000011">
    <property type="protein sequence ID" value="KAJ4954600.1"/>
    <property type="molecule type" value="Genomic_DNA"/>
</dbReference>
<dbReference type="AlphaFoldDB" id="A0A9Q0GW14"/>
<reference evidence="1" key="1">
    <citation type="journal article" date="2023" name="Plant J.">
        <title>The genome of the king protea, Protea cynaroides.</title>
        <authorList>
            <person name="Chang J."/>
            <person name="Duong T.A."/>
            <person name="Schoeman C."/>
            <person name="Ma X."/>
            <person name="Roodt D."/>
            <person name="Barker N."/>
            <person name="Li Z."/>
            <person name="Van de Peer Y."/>
            <person name="Mizrachi E."/>
        </authorList>
    </citation>
    <scope>NUCLEOTIDE SEQUENCE</scope>
    <source>
        <tissue evidence="1">Young leaves</tissue>
    </source>
</reference>
<protein>
    <submittedName>
        <fullName evidence="1">Uncharacterized protein</fullName>
    </submittedName>
</protein>
<proteinExistence type="predicted"/>
<sequence length="179" mass="20608">MKPPMVVGDEHLEFLRRMNKTYVNEDERYIKFQFRGTVFSEPKLRLFKDNKLRYYDKLCHSVVPFTKVQCNLNERPADLMGSNVQLPVTFSGLPSAPASRIINESLGKDCAFVYNSYCFIGDICCSSGTFRNNDAVKKFFNEAQHGKNCFVDETGTTFFVLMDSAIWHTNVDRTVPKFI</sequence>
<organism evidence="1 2">
    <name type="scientific">Protea cynaroides</name>
    <dbReference type="NCBI Taxonomy" id="273540"/>
    <lineage>
        <taxon>Eukaryota</taxon>
        <taxon>Viridiplantae</taxon>
        <taxon>Streptophyta</taxon>
        <taxon>Embryophyta</taxon>
        <taxon>Tracheophyta</taxon>
        <taxon>Spermatophyta</taxon>
        <taxon>Magnoliopsida</taxon>
        <taxon>Proteales</taxon>
        <taxon>Proteaceae</taxon>
        <taxon>Protea</taxon>
    </lineage>
</organism>
<evidence type="ECO:0000313" key="1">
    <source>
        <dbReference type="EMBL" id="KAJ4954600.1"/>
    </source>
</evidence>
<name>A0A9Q0GW14_9MAGN</name>
<keyword evidence="2" id="KW-1185">Reference proteome</keyword>
<dbReference type="Proteomes" id="UP001141806">
    <property type="component" value="Unassembled WGS sequence"/>
</dbReference>
<accession>A0A9Q0GW14</accession>